<dbReference type="SUPFAM" id="SSF103481">
    <property type="entry name" value="Multidrug resistance efflux transporter EmrE"/>
    <property type="match status" value="1"/>
</dbReference>
<keyword evidence="5 7" id="KW-1133">Transmembrane helix</keyword>
<protein>
    <recommendedName>
        <fullName evidence="7">Probable purine permease</fullName>
    </recommendedName>
</protein>
<keyword evidence="4 7" id="KW-0812">Transmembrane</keyword>
<feature type="transmembrane region" description="Helical" evidence="7">
    <location>
        <begin position="297"/>
        <end position="318"/>
    </location>
</feature>
<sequence>MVNMEAKTHVSPPHEAQPLSPSMKRTLLIINCVVLSIGNCGGPLIMRLYFIHGGERIWLSSFLETAGFPVIFIFLIAAFYHQRITSTAGNSTAKLFNMKPRLFLASAVIGILIGLDDYLFAYGIAKLPVSTASIVIASQLGFTAGFAFLLVKQKFTSFSINAIVLLSLGAGVLALHSSSDRPEGESKKEYILGFVLTLAGAALYGFILPLVELAYQKAKQVIDYMLVMEIQIVMCLFATLFCTVGMFINNDFQAIAREARNFELGETKYYVVLVCSGMIWQCFFLGSIGVIFCSSSLLSGIIITVLLPVTEVLAVILYQEKFQAEKGVALVLSLWGFVSYFYGEIKQSKKLEKKRRAAEMEVPLNQIVAS</sequence>
<gene>
    <name evidence="8" type="ORF">POM88_012087</name>
</gene>
<comment type="similarity">
    <text evidence="2 7">Belongs to the purine permeases (TC 2.A.7.14) family.</text>
</comment>
<feature type="transmembrane region" description="Helical" evidence="7">
    <location>
        <begin position="324"/>
        <end position="343"/>
    </location>
</feature>
<dbReference type="EMBL" id="JAUIZM010000003">
    <property type="protein sequence ID" value="KAK1393031.1"/>
    <property type="molecule type" value="Genomic_DNA"/>
</dbReference>
<feature type="transmembrane region" description="Helical" evidence="7">
    <location>
        <begin position="102"/>
        <end position="125"/>
    </location>
</feature>
<feature type="transmembrane region" description="Helical" evidence="7">
    <location>
        <begin position="226"/>
        <end position="249"/>
    </location>
</feature>
<evidence type="ECO:0000313" key="9">
    <source>
        <dbReference type="Proteomes" id="UP001237642"/>
    </source>
</evidence>
<evidence type="ECO:0000256" key="6">
    <source>
        <dbReference type="ARBA" id="ARBA00023136"/>
    </source>
</evidence>
<keyword evidence="9" id="KW-1185">Reference proteome</keyword>
<evidence type="ECO:0000256" key="3">
    <source>
        <dbReference type="ARBA" id="ARBA00022448"/>
    </source>
</evidence>
<comment type="caution">
    <text evidence="8">The sequence shown here is derived from an EMBL/GenBank/DDBJ whole genome shotgun (WGS) entry which is preliminary data.</text>
</comment>
<feature type="transmembrane region" description="Helical" evidence="7">
    <location>
        <begin position="158"/>
        <end position="178"/>
    </location>
</feature>
<dbReference type="InterPro" id="IPR037185">
    <property type="entry name" value="EmrE-like"/>
</dbReference>
<dbReference type="InterPro" id="IPR030182">
    <property type="entry name" value="PUP_plant"/>
</dbReference>
<dbReference type="GO" id="GO:0015211">
    <property type="term" value="F:purine nucleoside transmembrane transporter activity"/>
    <property type="evidence" value="ECO:0007669"/>
    <property type="project" value="UniProtKB-UniRule"/>
</dbReference>
<reference evidence="8" key="1">
    <citation type="submission" date="2023-02" db="EMBL/GenBank/DDBJ databases">
        <title>Genome of toxic invasive species Heracleum sosnowskyi carries increased number of genes despite the absence of recent whole-genome duplications.</title>
        <authorList>
            <person name="Schelkunov M."/>
            <person name="Shtratnikova V."/>
            <person name="Makarenko M."/>
            <person name="Klepikova A."/>
            <person name="Omelchenko D."/>
            <person name="Novikova G."/>
            <person name="Obukhova E."/>
            <person name="Bogdanov V."/>
            <person name="Penin A."/>
            <person name="Logacheva M."/>
        </authorList>
    </citation>
    <scope>NUCLEOTIDE SEQUENCE</scope>
    <source>
        <strain evidence="8">Hsosn_3</strain>
        <tissue evidence="8">Leaf</tissue>
    </source>
</reference>
<evidence type="ECO:0000256" key="5">
    <source>
        <dbReference type="ARBA" id="ARBA00022989"/>
    </source>
</evidence>
<feature type="transmembrane region" description="Helical" evidence="7">
    <location>
        <begin position="27"/>
        <end position="51"/>
    </location>
</feature>
<proteinExistence type="inferred from homology"/>
<dbReference type="PANTHER" id="PTHR31376">
    <property type="entry name" value="OS09G0467300 PROTEIN-RELATED"/>
    <property type="match status" value="1"/>
</dbReference>
<feature type="transmembrane region" description="Helical" evidence="7">
    <location>
        <begin position="190"/>
        <end position="214"/>
    </location>
</feature>
<dbReference type="Proteomes" id="UP001237642">
    <property type="component" value="Unassembled WGS sequence"/>
</dbReference>
<evidence type="ECO:0000256" key="7">
    <source>
        <dbReference type="RuleBase" id="RU368015"/>
    </source>
</evidence>
<evidence type="ECO:0000313" key="8">
    <source>
        <dbReference type="EMBL" id="KAK1393031.1"/>
    </source>
</evidence>
<feature type="transmembrane region" description="Helical" evidence="7">
    <location>
        <begin position="57"/>
        <end position="81"/>
    </location>
</feature>
<dbReference type="Pfam" id="PF16913">
    <property type="entry name" value="PUNUT"/>
    <property type="match status" value="1"/>
</dbReference>
<dbReference type="PANTHER" id="PTHR31376:SF1">
    <property type="entry name" value="PURINE PERMEASE 2"/>
    <property type="match status" value="1"/>
</dbReference>
<evidence type="ECO:0000256" key="4">
    <source>
        <dbReference type="ARBA" id="ARBA00022692"/>
    </source>
</evidence>
<dbReference type="GO" id="GO:0016020">
    <property type="term" value="C:membrane"/>
    <property type="evidence" value="ECO:0007669"/>
    <property type="project" value="UniProtKB-SubCell"/>
</dbReference>
<keyword evidence="6 7" id="KW-0472">Membrane</keyword>
<reference evidence="8" key="2">
    <citation type="submission" date="2023-05" db="EMBL/GenBank/DDBJ databases">
        <authorList>
            <person name="Schelkunov M.I."/>
        </authorList>
    </citation>
    <scope>NUCLEOTIDE SEQUENCE</scope>
    <source>
        <strain evidence="8">Hsosn_3</strain>
        <tissue evidence="8">Leaf</tissue>
    </source>
</reference>
<feature type="transmembrane region" description="Helical" evidence="7">
    <location>
        <begin position="131"/>
        <end position="151"/>
    </location>
</feature>
<dbReference type="GO" id="GO:0005345">
    <property type="term" value="F:purine nucleobase transmembrane transporter activity"/>
    <property type="evidence" value="ECO:0007669"/>
    <property type="project" value="UniProtKB-UniRule"/>
</dbReference>
<name>A0AAD8N1X4_9APIA</name>
<feature type="transmembrane region" description="Helical" evidence="7">
    <location>
        <begin position="269"/>
        <end position="292"/>
    </location>
</feature>
<organism evidence="8 9">
    <name type="scientific">Heracleum sosnowskyi</name>
    <dbReference type="NCBI Taxonomy" id="360622"/>
    <lineage>
        <taxon>Eukaryota</taxon>
        <taxon>Viridiplantae</taxon>
        <taxon>Streptophyta</taxon>
        <taxon>Embryophyta</taxon>
        <taxon>Tracheophyta</taxon>
        <taxon>Spermatophyta</taxon>
        <taxon>Magnoliopsida</taxon>
        <taxon>eudicotyledons</taxon>
        <taxon>Gunneridae</taxon>
        <taxon>Pentapetalae</taxon>
        <taxon>asterids</taxon>
        <taxon>campanulids</taxon>
        <taxon>Apiales</taxon>
        <taxon>Apiaceae</taxon>
        <taxon>Apioideae</taxon>
        <taxon>apioid superclade</taxon>
        <taxon>Tordylieae</taxon>
        <taxon>Tordyliinae</taxon>
        <taxon>Heracleum</taxon>
    </lineage>
</organism>
<comment type="subcellular location">
    <subcellularLocation>
        <location evidence="1 7">Membrane</location>
        <topology evidence="1 7">Multi-pass membrane protein</topology>
    </subcellularLocation>
</comment>
<dbReference type="AlphaFoldDB" id="A0AAD8N1X4"/>
<keyword evidence="3 7" id="KW-0813">Transport</keyword>
<evidence type="ECO:0000256" key="1">
    <source>
        <dbReference type="ARBA" id="ARBA00004141"/>
    </source>
</evidence>
<accession>A0AAD8N1X4</accession>
<evidence type="ECO:0000256" key="2">
    <source>
        <dbReference type="ARBA" id="ARBA00006213"/>
    </source>
</evidence>